<feature type="chain" id="PRO_5011982848" evidence="2">
    <location>
        <begin position="22"/>
        <end position="477"/>
    </location>
</feature>
<accession>A0A1Q9EG73</accession>
<evidence type="ECO:0000256" key="1">
    <source>
        <dbReference type="SAM" id="MobiDB-lite"/>
    </source>
</evidence>
<comment type="caution">
    <text evidence="3">The sequence shown here is derived from an EMBL/GenBank/DDBJ whole genome shotgun (WGS) entry which is preliminary data.</text>
</comment>
<dbReference type="OrthoDB" id="10368572at2759"/>
<reference evidence="3 4" key="1">
    <citation type="submission" date="2016-02" db="EMBL/GenBank/DDBJ databases">
        <title>Genome analysis of coral dinoflagellate symbionts highlights evolutionary adaptations to a symbiotic lifestyle.</title>
        <authorList>
            <person name="Aranda M."/>
            <person name="Li Y."/>
            <person name="Liew Y.J."/>
            <person name="Baumgarten S."/>
            <person name="Simakov O."/>
            <person name="Wilson M."/>
            <person name="Piel J."/>
            <person name="Ashoor H."/>
            <person name="Bougouffa S."/>
            <person name="Bajic V.B."/>
            <person name="Ryu T."/>
            <person name="Ravasi T."/>
            <person name="Bayer T."/>
            <person name="Micklem G."/>
            <person name="Kim H."/>
            <person name="Bhak J."/>
            <person name="Lajeunesse T.C."/>
            <person name="Voolstra C.R."/>
        </authorList>
    </citation>
    <scope>NUCLEOTIDE SEQUENCE [LARGE SCALE GENOMIC DNA]</scope>
    <source>
        <strain evidence="3 4">CCMP2467</strain>
    </source>
</reference>
<feature type="signal peptide" evidence="2">
    <location>
        <begin position="1"/>
        <end position="21"/>
    </location>
</feature>
<dbReference type="Proteomes" id="UP000186817">
    <property type="component" value="Unassembled WGS sequence"/>
</dbReference>
<dbReference type="EMBL" id="LSRX01000160">
    <property type="protein sequence ID" value="OLQ06444.1"/>
    <property type="molecule type" value="Genomic_DNA"/>
</dbReference>
<gene>
    <name evidence="3" type="ORF">AK812_SmicGene10281</name>
</gene>
<sequence length="477" mass="52893">MSRTFSGWFALAPLGLEVATSMGTCENQLFPPTDFPTRPAYLKFKNLKSGLSYCQYGVLKEDGKLIDCKDVPADVVSAEEKEKYRPQVLAKCVCTPGTECKSVTYSANGSGELLVRITAEVMSRYPDWWTIGDTNEVHDHELALLATLEKGDRLEIVRASDGGGNLRGTHADSQAELDQANQITREVGVDSYFELQVLTDLWDAETNLPELVVAVLNTAGMRLPLKGPMEVLTDLWDAETNLPELVVAVLNTVAQEVMGSRRPEVEAQVEEVPMRVWKELEEGQQAPVVEKWRYQAMVVVMTCREYRSDWTPYTRDSEKWPLTPGCGAATSAAYDALVRRIEPDLKEELDPYALWCRGSWDWRWRRAVNTCACAFTGDSIWQGSYGAAVHGLPELCAPRTGPDIAETLPPAQRRATGSARCRGQEEEGRGHQGEEKKREKHTESPEQHPLGGKKPDDGPGGGDDYGSFGFSVLQQFG</sequence>
<feature type="compositionally biased region" description="Basic and acidic residues" evidence="1">
    <location>
        <begin position="422"/>
        <end position="446"/>
    </location>
</feature>
<keyword evidence="2" id="KW-0732">Signal</keyword>
<protein>
    <submittedName>
        <fullName evidence="3">Uncharacterized protein</fullName>
    </submittedName>
</protein>
<evidence type="ECO:0000313" key="3">
    <source>
        <dbReference type="EMBL" id="OLQ06444.1"/>
    </source>
</evidence>
<keyword evidence="4" id="KW-1185">Reference proteome</keyword>
<organism evidence="3 4">
    <name type="scientific">Symbiodinium microadriaticum</name>
    <name type="common">Dinoflagellate</name>
    <name type="synonym">Zooxanthella microadriatica</name>
    <dbReference type="NCBI Taxonomy" id="2951"/>
    <lineage>
        <taxon>Eukaryota</taxon>
        <taxon>Sar</taxon>
        <taxon>Alveolata</taxon>
        <taxon>Dinophyceae</taxon>
        <taxon>Suessiales</taxon>
        <taxon>Symbiodiniaceae</taxon>
        <taxon>Symbiodinium</taxon>
    </lineage>
</organism>
<evidence type="ECO:0000256" key="2">
    <source>
        <dbReference type="SAM" id="SignalP"/>
    </source>
</evidence>
<dbReference type="AlphaFoldDB" id="A0A1Q9EG73"/>
<name>A0A1Q9EG73_SYMMI</name>
<evidence type="ECO:0000313" key="4">
    <source>
        <dbReference type="Proteomes" id="UP000186817"/>
    </source>
</evidence>
<proteinExistence type="predicted"/>
<feature type="region of interest" description="Disordered" evidence="1">
    <location>
        <begin position="401"/>
        <end position="477"/>
    </location>
</feature>